<dbReference type="PRINTS" id="PR01179">
    <property type="entry name" value="ODADCRBXLASE"/>
</dbReference>
<organism evidence="9 10">
    <name type="scientific">Lutispora saccharofermentans</name>
    <dbReference type="NCBI Taxonomy" id="3024236"/>
    <lineage>
        <taxon>Bacteria</taxon>
        <taxon>Bacillati</taxon>
        <taxon>Bacillota</taxon>
        <taxon>Clostridia</taxon>
        <taxon>Lutisporales</taxon>
        <taxon>Lutisporaceae</taxon>
        <taxon>Lutispora</taxon>
    </lineage>
</organism>
<evidence type="ECO:0000313" key="9">
    <source>
        <dbReference type="EMBL" id="MCQ1531625.1"/>
    </source>
</evidence>
<gene>
    <name evidence="5 9" type="primary">lysA</name>
    <name evidence="9" type="ORF">LJD61_19090</name>
</gene>
<dbReference type="Gene3D" id="2.40.37.10">
    <property type="entry name" value="Lyase, Ornithine Decarboxylase, Chain A, domain 1"/>
    <property type="match status" value="1"/>
</dbReference>
<keyword evidence="5" id="KW-0028">Amino-acid biosynthesis</keyword>
<dbReference type="EMBL" id="JAJEKE010000026">
    <property type="protein sequence ID" value="MCQ1531625.1"/>
    <property type="molecule type" value="Genomic_DNA"/>
</dbReference>
<keyword evidence="5 7" id="KW-0457">Lysine biosynthesis</keyword>
<protein>
    <recommendedName>
        <fullName evidence="5 6">Diaminopimelate decarboxylase</fullName>
        <shortName evidence="5">DAP decarboxylase</shortName>
        <shortName evidence="5">DAPDC</shortName>
        <ecNumber evidence="5 6">4.1.1.20</ecNumber>
    </recommendedName>
</protein>
<evidence type="ECO:0000256" key="2">
    <source>
        <dbReference type="ARBA" id="ARBA00022793"/>
    </source>
</evidence>
<feature type="modified residue" description="N6-(pyridoxal phosphate)lysine" evidence="5">
    <location>
        <position position="61"/>
    </location>
</feature>
<dbReference type="NCBIfam" id="TIGR01048">
    <property type="entry name" value="lysA"/>
    <property type="match status" value="1"/>
</dbReference>
<comment type="pathway">
    <text evidence="5 7">Amino-acid biosynthesis; L-lysine biosynthesis via DAP pathway; L-lysine from DL-2,6-diaminopimelate: step 1/1.</text>
</comment>
<evidence type="ECO:0000256" key="4">
    <source>
        <dbReference type="ARBA" id="ARBA00023239"/>
    </source>
</evidence>
<dbReference type="RefSeq" id="WP_255229181.1">
    <property type="nucleotide sequence ID" value="NZ_JAJEKE010000026.1"/>
</dbReference>
<evidence type="ECO:0000256" key="3">
    <source>
        <dbReference type="ARBA" id="ARBA00022898"/>
    </source>
</evidence>
<keyword evidence="10" id="KW-1185">Reference proteome</keyword>
<dbReference type="GO" id="GO:0008836">
    <property type="term" value="F:diaminopimelate decarboxylase activity"/>
    <property type="evidence" value="ECO:0007669"/>
    <property type="project" value="UniProtKB-EC"/>
</dbReference>
<feature type="domain" description="Orn/DAP/Arg decarboxylase 2 N-terminal" evidence="8">
    <location>
        <begin position="35"/>
        <end position="291"/>
    </location>
</feature>
<reference evidence="9 10" key="1">
    <citation type="submission" date="2021-10" db="EMBL/GenBank/DDBJ databases">
        <title>Lutispora strain m25 sp. nov., a thermophilic, non-spore-forming bacterium isolated from a lab-scale methanogenic bioreactor digesting anaerobic sludge.</title>
        <authorList>
            <person name="El Houari A."/>
            <person name="Mcdonald J."/>
        </authorList>
    </citation>
    <scope>NUCLEOTIDE SEQUENCE [LARGE SCALE GENOMIC DNA]</scope>
    <source>
        <strain evidence="10">m25</strain>
    </source>
</reference>
<dbReference type="InterPro" id="IPR029066">
    <property type="entry name" value="PLP-binding_barrel"/>
</dbReference>
<feature type="binding site" evidence="5">
    <location>
        <begin position="285"/>
        <end position="288"/>
    </location>
    <ligand>
        <name>pyridoxal 5'-phosphate</name>
        <dbReference type="ChEBI" id="CHEBI:597326"/>
    </ligand>
</feature>
<dbReference type="Pfam" id="PF02784">
    <property type="entry name" value="Orn_Arg_deC_N"/>
    <property type="match status" value="1"/>
</dbReference>
<accession>A0ABT1NK28</accession>
<evidence type="ECO:0000256" key="1">
    <source>
        <dbReference type="ARBA" id="ARBA00001933"/>
    </source>
</evidence>
<comment type="similarity">
    <text evidence="5">Belongs to the Orn/Lys/Arg decarboxylase class-II family. LysA subfamily.</text>
</comment>
<keyword evidence="2 5" id="KW-0210">Decarboxylase</keyword>
<dbReference type="Proteomes" id="UP001651880">
    <property type="component" value="Unassembled WGS sequence"/>
</dbReference>
<dbReference type="PANTHER" id="PTHR43727:SF2">
    <property type="entry name" value="GROUP IV DECARBOXYLASE"/>
    <property type="match status" value="1"/>
</dbReference>
<feature type="binding site" evidence="5">
    <location>
        <position position="325"/>
    </location>
    <ligand>
        <name>substrate</name>
    </ligand>
</feature>
<feature type="binding site" evidence="5">
    <location>
        <position position="243"/>
    </location>
    <ligand>
        <name>pyridoxal 5'-phosphate</name>
        <dbReference type="ChEBI" id="CHEBI:597326"/>
    </ligand>
</feature>
<feature type="binding site" evidence="5">
    <location>
        <position position="288"/>
    </location>
    <ligand>
        <name>substrate</name>
    </ligand>
</feature>
<comment type="caution">
    <text evidence="9">The sequence shown here is derived from an EMBL/GenBank/DDBJ whole genome shotgun (WGS) entry which is preliminary data.</text>
</comment>
<dbReference type="PANTHER" id="PTHR43727">
    <property type="entry name" value="DIAMINOPIMELATE DECARBOXYLASE"/>
    <property type="match status" value="1"/>
</dbReference>
<evidence type="ECO:0000256" key="6">
    <source>
        <dbReference type="NCBIfam" id="TIGR01048"/>
    </source>
</evidence>
<keyword evidence="4 5" id="KW-0456">Lyase</keyword>
<feature type="binding site" evidence="5">
    <location>
        <position position="385"/>
    </location>
    <ligand>
        <name>substrate</name>
    </ligand>
</feature>
<comment type="subunit">
    <text evidence="5">Homodimer.</text>
</comment>
<evidence type="ECO:0000259" key="8">
    <source>
        <dbReference type="Pfam" id="PF02784"/>
    </source>
</evidence>
<feature type="binding site" evidence="5">
    <location>
        <position position="357"/>
    </location>
    <ligand>
        <name>substrate</name>
    </ligand>
</feature>
<dbReference type="InterPro" id="IPR002986">
    <property type="entry name" value="DAP_deCOOHase_LysA"/>
</dbReference>
<feature type="binding site" evidence="5">
    <location>
        <position position="329"/>
    </location>
    <ligand>
        <name>substrate</name>
    </ligand>
</feature>
<sequence length="429" mass="47986">MNKMKQTNNYMFAGYDTVELAKKYGTPLYVLSEESIRSRCKEISTDFLGKYENSKAVYASKAFLTMTMCKIIESEGLGLDVVSGGELYTAIKAGFPMDRIMFHGNNKSYDELEMAINNEVGRIVVDHIDELYFIEEIGARMDKTVKILIRVAPGVEGHTHKYITTGQKDSKFGIPLDKVTIDEAVSKAIASKHIELMGFHFHIGSNLFENDSYVAAVKTIMNLYKRLKDDFNFVAKELNTGGGFGIYYTEKDCVKPLKYFTDAIMKAIYDCCQELDLDMPGVIIEPGRWIVGEAGITLYTVGAVKEIPGIRTYASVDGGLPDNPRPALYSAEYKAVVANKYGLKPDRLATIAGRCCETGDILIWDLEVPEIKRGDILAVLSTGAYNYSMANNYNRIPRPAVLLLSKDGEKVIVERETYEDLLRKEVVPF</sequence>
<comment type="function">
    <text evidence="5">Specifically catalyzes the decarboxylation of meso-diaminopimelate (meso-DAP) to L-lysine.</text>
</comment>
<dbReference type="SUPFAM" id="SSF50621">
    <property type="entry name" value="Alanine racemase C-terminal domain-like"/>
    <property type="match status" value="1"/>
</dbReference>
<dbReference type="EC" id="4.1.1.20" evidence="5 6"/>
<dbReference type="InterPro" id="IPR022644">
    <property type="entry name" value="De-COase2_N"/>
</dbReference>
<dbReference type="HAMAP" id="MF_02120">
    <property type="entry name" value="LysA"/>
    <property type="match status" value="1"/>
</dbReference>
<proteinExistence type="inferred from homology"/>
<dbReference type="SUPFAM" id="SSF51419">
    <property type="entry name" value="PLP-binding barrel"/>
    <property type="match status" value="1"/>
</dbReference>
<name>A0ABT1NK28_9FIRM</name>
<dbReference type="InterPro" id="IPR000183">
    <property type="entry name" value="Orn/DAP/Arg_de-COase"/>
</dbReference>
<dbReference type="Gene3D" id="3.20.20.10">
    <property type="entry name" value="Alanine racemase"/>
    <property type="match status" value="1"/>
</dbReference>
<evidence type="ECO:0000313" key="10">
    <source>
        <dbReference type="Proteomes" id="UP001651880"/>
    </source>
</evidence>
<comment type="catalytic activity">
    <reaction evidence="5 7">
        <text>meso-2,6-diaminopimelate + H(+) = L-lysine + CO2</text>
        <dbReference type="Rhea" id="RHEA:15101"/>
        <dbReference type="ChEBI" id="CHEBI:15378"/>
        <dbReference type="ChEBI" id="CHEBI:16526"/>
        <dbReference type="ChEBI" id="CHEBI:32551"/>
        <dbReference type="ChEBI" id="CHEBI:57791"/>
        <dbReference type="EC" id="4.1.1.20"/>
    </reaction>
</comment>
<evidence type="ECO:0000256" key="5">
    <source>
        <dbReference type="HAMAP-Rule" id="MF_02120"/>
    </source>
</evidence>
<keyword evidence="3 5" id="KW-0663">Pyridoxal phosphate</keyword>
<dbReference type="CDD" id="cd06828">
    <property type="entry name" value="PLPDE_III_DapDC"/>
    <property type="match status" value="1"/>
</dbReference>
<dbReference type="PRINTS" id="PR01181">
    <property type="entry name" value="DAPDCRBXLASE"/>
</dbReference>
<evidence type="ECO:0000256" key="7">
    <source>
        <dbReference type="RuleBase" id="RU003738"/>
    </source>
</evidence>
<feature type="binding site" evidence="5">
    <location>
        <position position="385"/>
    </location>
    <ligand>
        <name>pyridoxal 5'-phosphate</name>
        <dbReference type="ChEBI" id="CHEBI:597326"/>
    </ligand>
</feature>
<dbReference type="InterPro" id="IPR009006">
    <property type="entry name" value="Ala_racemase/Decarboxylase_C"/>
</dbReference>
<comment type="cofactor">
    <cofactor evidence="1 5 7">
        <name>pyridoxal 5'-phosphate</name>
        <dbReference type="ChEBI" id="CHEBI:597326"/>
    </cofactor>
</comment>